<dbReference type="RefSeq" id="WP_248862557.1">
    <property type="nucleotide sequence ID" value="NZ_CP086322.1"/>
</dbReference>
<dbReference type="EMBL" id="CP086322">
    <property type="protein sequence ID" value="UQA91747.1"/>
    <property type="molecule type" value="Genomic_DNA"/>
</dbReference>
<protein>
    <submittedName>
        <fullName evidence="1">Uncharacterized protein</fullName>
    </submittedName>
</protein>
<keyword evidence="2" id="KW-1185">Reference proteome</keyword>
<evidence type="ECO:0000313" key="2">
    <source>
        <dbReference type="Proteomes" id="UP000830115"/>
    </source>
</evidence>
<gene>
    <name evidence="1" type="ORF">K9S39_07590</name>
</gene>
<name>A0ABY4M2R2_9ACTN</name>
<dbReference type="Proteomes" id="UP000830115">
    <property type="component" value="Chromosome"/>
</dbReference>
<reference evidence="1" key="1">
    <citation type="submission" date="2021-10" db="EMBL/GenBank/DDBJ databases">
        <title>Streptomyces nigrumlapis sp.nov.,an antimicrobial producing actinobacterium isolated from Black Gobi rocks.</title>
        <authorList>
            <person name="Wen Y."/>
            <person name="Zhang W."/>
            <person name="Liu X.G."/>
        </authorList>
    </citation>
    <scope>NUCLEOTIDE SEQUENCE</scope>
    <source>
        <strain evidence="1">ST13-2-2</strain>
    </source>
</reference>
<evidence type="ECO:0000313" key="1">
    <source>
        <dbReference type="EMBL" id="UQA91747.1"/>
    </source>
</evidence>
<accession>A0ABY4M2R2</accession>
<sequence length="247" mass="26717">MVNRGQLAAELENEPWMVTRGQELGIVPQRTCSKGWSRTVADELAGRVGELREAIAHREGLGTRRMAEEVLAPATDLAIVAGDVPELAGRGFLRVVGEYSGHELYSVRDAKTLSAAGKEVLAGIVAERLEREARSSAQWQAWCAVSLPPDEAAEHIGWTRGELEKAAGEDRITAGPGGRYPLEGLQVLAADEVLCQRVAGDRLVRSDEAAGLLEIRPVDWKLVVSAGWITPATVGEARVGRRRRIEA</sequence>
<organism evidence="1 2">
    <name type="scientific">Streptomyces halobius</name>
    <dbReference type="NCBI Taxonomy" id="2879846"/>
    <lineage>
        <taxon>Bacteria</taxon>
        <taxon>Bacillati</taxon>
        <taxon>Actinomycetota</taxon>
        <taxon>Actinomycetes</taxon>
        <taxon>Kitasatosporales</taxon>
        <taxon>Streptomycetaceae</taxon>
        <taxon>Streptomyces</taxon>
    </lineage>
</organism>
<proteinExistence type="predicted"/>